<organism evidence="2 3">
    <name type="scientific">Furculomyces boomerangus</name>
    <dbReference type="NCBI Taxonomy" id="61424"/>
    <lineage>
        <taxon>Eukaryota</taxon>
        <taxon>Fungi</taxon>
        <taxon>Fungi incertae sedis</taxon>
        <taxon>Zoopagomycota</taxon>
        <taxon>Kickxellomycotina</taxon>
        <taxon>Harpellomycetes</taxon>
        <taxon>Harpellales</taxon>
        <taxon>Harpellaceae</taxon>
        <taxon>Furculomyces</taxon>
    </lineage>
</organism>
<accession>A0A2T9YTH1</accession>
<dbReference type="EMBL" id="MBFT01000177">
    <property type="protein sequence ID" value="PVU95619.1"/>
    <property type="molecule type" value="Genomic_DNA"/>
</dbReference>
<feature type="region of interest" description="Disordered" evidence="1">
    <location>
        <begin position="1"/>
        <end position="41"/>
    </location>
</feature>
<protein>
    <submittedName>
        <fullName evidence="2">Uncharacterized protein</fullName>
    </submittedName>
</protein>
<dbReference type="Proteomes" id="UP000245699">
    <property type="component" value="Unassembled WGS sequence"/>
</dbReference>
<dbReference type="AlphaFoldDB" id="A0A2T9YTH1"/>
<dbReference type="STRING" id="61424.A0A2T9YTH1"/>
<feature type="compositionally biased region" description="Polar residues" evidence="1">
    <location>
        <begin position="9"/>
        <end position="27"/>
    </location>
</feature>
<comment type="caution">
    <text evidence="2">The sequence shown here is derived from an EMBL/GenBank/DDBJ whole genome shotgun (WGS) entry which is preliminary data.</text>
</comment>
<dbReference type="OrthoDB" id="5597598at2759"/>
<proteinExistence type="predicted"/>
<keyword evidence="3" id="KW-1185">Reference proteome</keyword>
<evidence type="ECO:0000313" key="2">
    <source>
        <dbReference type="EMBL" id="PVU95619.1"/>
    </source>
</evidence>
<gene>
    <name evidence="2" type="ORF">BB559_002676</name>
</gene>
<reference evidence="2 3" key="1">
    <citation type="journal article" date="2018" name="MBio">
        <title>Comparative Genomics Reveals the Core Gene Toolbox for the Fungus-Insect Symbiosis.</title>
        <authorList>
            <person name="Wang Y."/>
            <person name="Stata M."/>
            <person name="Wang W."/>
            <person name="Stajich J.E."/>
            <person name="White M.M."/>
            <person name="Moncalvo J.M."/>
        </authorList>
    </citation>
    <scope>NUCLEOTIDE SEQUENCE [LARGE SCALE GENOMIC DNA]</scope>
    <source>
        <strain evidence="2 3">AUS-77-4</strain>
    </source>
</reference>
<evidence type="ECO:0000313" key="3">
    <source>
        <dbReference type="Proteomes" id="UP000245699"/>
    </source>
</evidence>
<sequence>MSRPFHPPVNQNSIPGPQLPQPGNQTFPEPPVELDNPVNPTPEVFLKLPNATKFDGNPNNYREFTATMNFYFWAREDLFQSNKNKIIFISSHLLDWLHYGLVLFSNQTQHP</sequence>
<evidence type="ECO:0000256" key="1">
    <source>
        <dbReference type="SAM" id="MobiDB-lite"/>
    </source>
</evidence>
<name>A0A2T9YTH1_9FUNG</name>